<reference evidence="3" key="1">
    <citation type="journal article" date="2014" name="PLoS Negl. Trop. Dis.">
        <title>An updated insight into the Sialotranscriptome of Triatoma infestans: developmental stage and geographic variations.</title>
        <authorList>
            <person name="Schwarz A."/>
            <person name="Medrano-Mercado N."/>
            <person name="Schaub G.A."/>
            <person name="Struchiner C.J."/>
            <person name="Bargues M.D."/>
            <person name="Levy M.Z."/>
            <person name="Ribeiro J.M."/>
        </authorList>
    </citation>
    <scope>NUCLEOTIDE SEQUENCE</scope>
    <source>
        <strain evidence="3">Chile</strain>
        <tissue evidence="3">Salivary glands</tissue>
    </source>
</reference>
<dbReference type="InterPro" id="IPR043128">
    <property type="entry name" value="Rev_trsase/Diguanyl_cyclase"/>
</dbReference>
<dbReference type="InterPro" id="IPR043502">
    <property type="entry name" value="DNA/RNA_pol_sf"/>
</dbReference>
<evidence type="ECO:0000259" key="1">
    <source>
        <dbReference type="PROSITE" id="PS50878"/>
    </source>
</evidence>
<dbReference type="Gene3D" id="3.60.10.10">
    <property type="entry name" value="Endonuclease/exonuclease/phosphatase"/>
    <property type="match status" value="1"/>
</dbReference>
<dbReference type="InterPro" id="IPR036397">
    <property type="entry name" value="RNaseH_sf"/>
</dbReference>
<dbReference type="GO" id="GO:0042575">
    <property type="term" value="C:DNA polymerase complex"/>
    <property type="evidence" value="ECO:0007669"/>
    <property type="project" value="UniProtKB-ARBA"/>
</dbReference>
<dbReference type="EMBL" id="GBBI01004749">
    <property type="protein sequence ID" value="JAC13963.1"/>
    <property type="molecule type" value="mRNA"/>
</dbReference>
<dbReference type="Pfam" id="PF13456">
    <property type="entry name" value="RVT_3"/>
    <property type="match status" value="1"/>
</dbReference>
<feature type="non-terminal residue" evidence="3">
    <location>
        <position position="1092"/>
    </location>
</feature>
<feature type="non-terminal residue" evidence="3">
    <location>
        <position position="1"/>
    </location>
</feature>
<keyword evidence="3" id="KW-0548">Nucleotidyltransferase</keyword>
<dbReference type="PANTHER" id="PTHR36688:SF2">
    <property type="entry name" value="ENDONUCLEASE_EXONUCLEASE_PHOSPHATASE DOMAIN-CONTAINING PROTEIN"/>
    <property type="match status" value="1"/>
</dbReference>
<evidence type="ECO:0000313" key="3">
    <source>
        <dbReference type="EMBL" id="JAC13963.1"/>
    </source>
</evidence>
<dbReference type="InterPro" id="IPR005135">
    <property type="entry name" value="Endo/exonuclease/phosphatase"/>
</dbReference>
<feature type="domain" description="RNase H type-1" evidence="2">
    <location>
        <begin position="829"/>
        <end position="964"/>
    </location>
</feature>
<dbReference type="SUPFAM" id="SSF56672">
    <property type="entry name" value="DNA/RNA polymerases"/>
    <property type="match status" value="1"/>
</dbReference>
<dbReference type="PANTHER" id="PTHR36688">
    <property type="entry name" value="ENDO/EXONUCLEASE/PHOSPHATASE DOMAIN-CONTAINING PROTEIN"/>
    <property type="match status" value="1"/>
</dbReference>
<organism evidence="3">
    <name type="scientific">Triatoma infestans</name>
    <name type="common">Assassin bug</name>
    <dbReference type="NCBI Taxonomy" id="30076"/>
    <lineage>
        <taxon>Eukaryota</taxon>
        <taxon>Metazoa</taxon>
        <taxon>Ecdysozoa</taxon>
        <taxon>Arthropoda</taxon>
        <taxon>Hexapoda</taxon>
        <taxon>Insecta</taxon>
        <taxon>Pterygota</taxon>
        <taxon>Neoptera</taxon>
        <taxon>Paraneoptera</taxon>
        <taxon>Hemiptera</taxon>
        <taxon>Heteroptera</taxon>
        <taxon>Panheteroptera</taxon>
        <taxon>Cimicomorpha</taxon>
        <taxon>Reduviidae</taxon>
        <taxon>Triatominae</taxon>
        <taxon>Triatoma</taxon>
    </lineage>
</organism>
<name>A0A023EY04_TRIIF</name>
<dbReference type="Gene3D" id="3.30.420.10">
    <property type="entry name" value="Ribonuclease H-like superfamily/Ribonuclease H"/>
    <property type="match status" value="1"/>
</dbReference>
<dbReference type="GO" id="GO:0004523">
    <property type="term" value="F:RNA-DNA hybrid ribonuclease activity"/>
    <property type="evidence" value="ECO:0007669"/>
    <property type="project" value="InterPro"/>
</dbReference>
<accession>A0A023EY04</accession>
<proteinExistence type="evidence at transcript level"/>
<keyword evidence="3" id="KW-0808">Transferase</keyword>
<dbReference type="CDD" id="cd09276">
    <property type="entry name" value="Rnase_HI_RT_non_LTR"/>
    <property type="match status" value="1"/>
</dbReference>
<dbReference type="SUPFAM" id="SSF53098">
    <property type="entry name" value="Ribonuclease H-like"/>
    <property type="match status" value="1"/>
</dbReference>
<dbReference type="InterPro" id="IPR036691">
    <property type="entry name" value="Endo/exonu/phosph_ase_sf"/>
</dbReference>
<dbReference type="Gene3D" id="3.30.70.270">
    <property type="match status" value="1"/>
</dbReference>
<sequence>YNSPKNNITCAEWDKFIKSIPPPFILGGDFNVHNQVFGSSYTDTKGRSLLEAIHDNNLVYLNTGLPTIVKNINQTNESALDITICSPQLAPFFTWSLLDDTMGSNHIPILMESNDNIINTTSRLNIRKWNIKKADWDSFRNNINEHVLSTDSYTDFMAALNYANENSIPKQSYNKGNKCNNWWNDECKEAIEKRKQTFKQYVQNSNFDNFLKYKKQTALTKLILKNCKKTHWKQFCEKLNKSTPIGDIWKKIKLLSKPVNSYMPLVQGDWCVDFINKLAPPFVQNKIEFENNTNESSHMLLQHFTINELNKAIKHHSNTAPGMDNIHYPMIENLPAPAKVILLKLYNVMWTKGEFPDEWKNYLINPILKPSKNRQSCDSYRPIALSSCLLKTFERMIKYRLEWWLEHNKMLPESQFGFRKGKSVHDCQIQLATDIYSGYTVNKVTLALFLDFTAAYDNVQLPILAEKMKSQKFPAKFIKNIINLILNRNIYIKINDKIEGPVVSKIGLPQGSILSPVLYSVYVKNLENIITQNTKLLQYADDVCIYTTKRTMEECKQELAVVVDKLYKWMLDNGLSISESKSVICPFTRKRRLNLSNELYLSGRRFPCEMSAKFLGVTMDKTLNWKIHIKNVEAKIGKYLNILRATCHRKWGADPEISLLYYRATIRAVLDFGCFLYGQAKKTVLRPLEILQNKCLRLCLGFLNSTPVDILYAEACEIPLRHRIQIISDRYVLKLMSRNRKIYTQICHLNEKILTYAFWKKKAAPVYTNSFMFISEFKNIIFSNDTIPIYSTEYNYLYKDINVSTSTDLGAKPEEFRNAVFEEFMENNWPQTYRIFTDGSKLDNKVGSAMYDPQLKFCEIAQLSEYASVYTAEVVAIIMALKYILSLSLFNSKKCTILSDSQSVLNKIANLNKSRNLDHLFVEILELMSLLAERGISVNFVWVRGHCAIKDNETVDMIAKEATKSGEIANIKLTPSDLKNHITNKAIKNWQAEYESNEKGKFYKTFVNKLPRKPWFQGLGLNKCNIMTISRLRSNHAVCGAYLYKINIRASPNCSQCNVQEDFTHVIMECPKFNTEREKMLKILYRYLEAPF</sequence>
<dbReference type="Pfam" id="PF00078">
    <property type="entry name" value="RVT_1"/>
    <property type="match status" value="1"/>
</dbReference>
<keyword evidence="3" id="KW-0695">RNA-directed DNA polymerase</keyword>
<dbReference type="InterPro" id="IPR002156">
    <property type="entry name" value="RNaseH_domain"/>
</dbReference>
<dbReference type="Pfam" id="PF14529">
    <property type="entry name" value="Exo_endo_phos_2"/>
    <property type="match status" value="1"/>
</dbReference>
<dbReference type="InterPro" id="IPR000477">
    <property type="entry name" value="RT_dom"/>
</dbReference>
<dbReference type="GO" id="GO:0003964">
    <property type="term" value="F:RNA-directed DNA polymerase activity"/>
    <property type="evidence" value="ECO:0007669"/>
    <property type="project" value="UniProtKB-KW"/>
</dbReference>
<dbReference type="AlphaFoldDB" id="A0A023EY04"/>
<dbReference type="PROSITE" id="PS50878">
    <property type="entry name" value="RT_POL"/>
    <property type="match status" value="1"/>
</dbReference>
<dbReference type="InterPro" id="IPR052560">
    <property type="entry name" value="RdDP_mobile_element"/>
</dbReference>
<evidence type="ECO:0000259" key="2">
    <source>
        <dbReference type="PROSITE" id="PS50879"/>
    </source>
</evidence>
<dbReference type="PROSITE" id="PS50879">
    <property type="entry name" value="RNASE_H_1"/>
    <property type="match status" value="1"/>
</dbReference>
<dbReference type="InterPro" id="IPR012337">
    <property type="entry name" value="RNaseH-like_sf"/>
</dbReference>
<dbReference type="GO" id="GO:0003676">
    <property type="term" value="F:nucleic acid binding"/>
    <property type="evidence" value="ECO:0007669"/>
    <property type="project" value="InterPro"/>
</dbReference>
<dbReference type="SUPFAM" id="SSF56219">
    <property type="entry name" value="DNase I-like"/>
    <property type="match status" value="1"/>
</dbReference>
<feature type="domain" description="Reverse transcriptase" evidence="1">
    <location>
        <begin position="348"/>
        <end position="619"/>
    </location>
</feature>
<dbReference type="CDD" id="cd01650">
    <property type="entry name" value="RT_nLTR_like"/>
    <property type="match status" value="1"/>
</dbReference>
<protein>
    <submittedName>
        <fullName evidence="3">Putative rna-directed dna polymerase from transposon bs</fullName>
    </submittedName>
</protein>